<evidence type="ECO:0000313" key="1">
    <source>
        <dbReference type="EMBL" id="ETS73702.1"/>
    </source>
</evidence>
<dbReference type="InParanoid" id="W3WKL6"/>
<evidence type="ECO:0008006" key="3">
    <source>
        <dbReference type="Google" id="ProtNLM"/>
    </source>
</evidence>
<dbReference type="RefSeq" id="XP_007841420.1">
    <property type="nucleotide sequence ID" value="XM_007843229.1"/>
</dbReference>
<dbReference type="EMBL" id="KI912121">
    <property type="protein sequence ID" value="ETS73702.1"/>
    <property type="molecule type" value="Genomic_DNA"/>
</dbReference>
<dbReference type="HOGENOM" id="CLU_123999_0_0_1"/>
<dbReference type="AlphaFoldDB" id="W3WKL6"/>
<protein>
    <recommendedName>
        <fullName evidence="3">Ecp2 effector protein domain-containing protein</fullName>
    </recommendedName>
</protein>
<dbReference type="eggNOG" id="ENOG502TBC6">
    <property type="taxonomic scope" value="Eukaryota"/>
</dbReference>
<organism evidence="1 2">
    <name type="scientific">Pestalotiopsis fici (strain W106-1 / CGMCC3.15140)</name>
    <dbReference type="NCBI Taxonomy" id="1229662"/>
    <lineage>
        <taxon>Eukaryota</taxon>
        <taxon>Fungi</taxon>
        <taxon>Dikarya</taxon>
        <taxon>Ascomycota</taxon>
        <taxon>Pezizomycotina</taxon>
        <taxon>Sordariomycetes</taxon>
        <taxon>Xylariomycetidae</taxon>
        <taxon>Amphisphaeriales</taxon>
        <taxon>Sporocadaceae</taxon>
        <taxon>Pestalotiopsis</taxon>
    </lineage>
</organism>
<accession>W3WKL6</accession>
<reference evidence="2" key="1">
    <citation type="journal article" date="2015" name="BMC Genomics">
        <title>Genomic and transcriptomic analysis of the endophytic fungus Pestalotiopsis fici reveals its lifestyle and high potential for synthesis of natural products.</title>
        <authorList>
            <person name="Wang X."/>
            <person name="Zhang X."/>
            <person name="Liu L."/>
            <person name="Xiang M."/>
            <person name="Wang W."/>
            <person name="Sun X."/>
            <person name="Che Y."/>
            <person name="Guo L."/>
            <person name="Liu G."/>
            <person name="Guo L."/>
            <person name="Wang C."/>
            <person name="Yin W.B."/>
            <person name="Stadler M."/>
            <person name="Zhang X."/>
            <person name="Liu X."/>
        </authorList>
    </citation>
    <scope>NUCLEOTIDE SEQUENCE [LARGE SCALE GENOMIC DNA]</scope>
    <source>
        <strain evidence="2">W106-1 / CGMCC3.15140</strain>
    </source>
</reference>
<evidence type="ECO:0000313" key="2">
    <source>
        <dbReference type="Proteomes" id="UP000030651"/>
    </source>
</evidence>
<keyword evidence="2" id="KW-1185">Reference proteome</keyword>
<gene>
    <name evidence="1" type="ORF">PFICI_14648</name>
</gene>
<proteinExistence type="predicted"/>
<dbReference type="GeneID" id="19279661"/>
<dbReference type="OMA" id="CFDETPN"/>
<dbReference type="OrthoDB" id="3689965at2759"/>
<name>W3WKL6_PESFW</name>
<sequence length="161" mass="17038">MAASYLIAGAAASCDETEGLELFCYTDADSVPQNVNVADIQFVASYLRSYGQQTRDGRQFIMLAADTPNCEEYTLYQRGSVLALGKHLDPTVNSSVLFTDIANTIDGGTGTTKTKAIIDCAEAGGSFGVVYNATNAQYNTTTYLSKGYTPAGILVKIVSSA</sequence>
<dbReference type="Proteomes" id="UP000030651">
    <property type="component" value="Unassembled WGS sequence"/>
</dbReference>
<dbReference type="KEGG" id="pfy:PFICI_14648"/>